<evidence type="ECO:0000256" key="1">
    <source>
        <dbReference type="ARBA" id="ARBA00006174"/>
    </source>
</evidence>
<dbReference type="GO" id="GO:0016829">
    <property type="term" value="F:lyase activity"/>
    <property type="evidence" value="ECO:0007669"/>
    <property type="project" value="InterPro"/>
</dbReference>
<feature type="domain" description="MmgE/PrpD N-terminal" evidence="2">
    <location>
        <begin position="7"/>
        <end position="229"/>
    </location>
</feature>
<dbReference type="Proteomes" id="UP000201613">
    <property type="component" value="Unassembled WGS sequence"/>
</dbReference>
<dbReference type="Pfam" id="PF03972">
    <property type="entry name" value="MmgE_PrpD_N"/>
    <property type="match status" value="1"/>
</dbReference>
<dbReference type="InterPro" id="IPR042183">
    <property type="entry name" value="MmgE/PrpD_sf_1"/>
</dbReference>
<dbReference type="SUPFAM" id="SSF103378">
    <property type="entry name" value="2-methylcitrate dehydratase PrpD"/>
    <property type="match status" value="1"/>
</dbReference>
<name>A0A238LCG4_9RHOB</name>
<evidence type="ECO:0000259" key="2">
    <source>
        <dbReference type="Pfam" id="PF03972"/>
    </source>
</evidence>
<dbReference type="PANTHER" id="PTHR16943:SF8">
    <property type="entry name" value="2-METHYLCITRATE DEHYDRATASE"/>
    <property type="match status" value="1"/>
</dbReference>
<organism evidence="4 5">
    <name type="scientific">Flavimaricola marinus</name>
    <dbReference type="NCBI Taxonomy" id="1819565"/>
    <lineage>
        <taxon>Bacteria</taxon>
        <taxon>Pseudomonadati</taxon>
        <taxon>Pseudomonadota</taxon>
        <taxon>Alphaproteobacteria</taxon>
        <taxon>Rhodobacterales</taxon>
        <taxon>Paracoccaceae</taxon>
        <taxon>Flavimaricola</taxon>
    </lineage>
</organism>
<comment type="similarity">
    <text evidence="1">Belongs to the PrpD family.</text>
</comment>
<dbReference type="Pfam" id="PF19305">
    <property type="entry name" value="MmgE_PrpD_C"/>
    <property type="match status" value="1"/>
</dbReference>
<feature type="domain" description="MmgE/PrpD C-terminal" evidence="3">
    <location>
        <begin position="261"/>
        <end position="380"/>
    </location>
</feature>
<dbReference type="OrthoDB" id="9795089at2"/>
<dbReference type="InterPro" id="IPR042188">
    <property type="entry name" value="MmgE/PrpD_sf_2"/>
</dbReference>
<dbReference type="InterPro" id="IPR036148">
    <property type="entry name" value="MmgE/PrpD_sf"/>
</dbReference>
<dbReference type="PANTHER" id="PTHR16943">
    <property type="entry name" value="2-METHYLCITRATE DEHYDRATASE-RELATED"/>
    <property type="match status" value="1"/>
</dbReference>
<dbReference type="Gene3D" id="1.10.4100.10">
    <property type="entry name" value="2-methylcitrate dehydratase PrpD"/>
    <property type="match status" value="1"/>
</dbReference>
<dbReference type="AlphaFoldDB" id="A0A238LCG4"/>
<evidence type="ECO:0000313" key="4">
    <source>
        <dbReference type="EMBL" id="SMY07379.1"/>
    </source>
</evidence>
<dbReference type="EMBL" id="FXZK01000002">
    <property type="protein sequence ID" value="SMY07379.1"/>
    <property type="molecule type" value="Genomic_DNA"/>
</dbReference>
<dbReference type="InterPro" id="IPR005656">
    <property type="entry name" value="MmgE_PrpD"/>
</dbReference>
<dbReference type="RefSeq" id="WP_093991584.1">
    <property type="nucleotide sequence ID" value="NZ_FXZK01000002.1"/>
</dbReference>
<sequence>MMDIPKRLTDFVDHHWQASAIPAASLDLMRLCLLDWAIVARGAVDDGLREPMAAHAQAAGPGRAALLFGGTAPARSAALHNGTLSHALDFDDTHFGHIGHVSTVVIPAALAAGQAGGSGFDDILIGARLGAEAATRVGLWLGRSHYQIGYHQTATSGAFGATVAAIRAARHDPQLIGPATRIVAGLSSGLKAQFGTAMKPMNAGFAAAHGVEAADLAALGLDGSQDVMAAFAATHHGAADESGFDTLGSDWIFDSVSHKFHACCHGTHAAIEAIREGIADLGAPLDEVAQVEIQTHPRWMTVCNKPAPQTALEEKFSYRFLAALTLAGGSTMQVDAAKQGPLGAMLPQILDRVGVTANEDVSETATRVTLTLYNGETREITHDLATPLSYETRLARLTEKGQETIGPEPTQALWEAIQGGDLDGFVTLLTQPAA</sequence>
<dbReference type="InterPro" id="IPR045337">
    <property type="entry name" value="MmgE_PrpD_C"/>
</dbReference>
<dbReference type="InterPro" id="IPR045336">
    <property type="entry name" value="MmgE_PrpD_N"/>
</dbReference>
<accession>A0A238LCG4</accession>
<proteinExistence type="inferred from homology"/>
<dbReference type="Gene3D" id="3.30.1330.120">
    <property type="entry name" value="2-methylcitrate dehydratase PrpD"/>
    <property type="match status" value="1"/>
</dbReference>
<evidence type="ECO:0000259" key="3">
    <source>
        <dbReference type="Pfam" id="PF19305"/>
    </source>
</evidence>
<evidence type="ECO:0000313" key="5">
    <source>
        <dbReference type="Proteomes" id="UP000201613"/>
    </source>
</evidence>
<reference evidence="4 5" key="1">
    <citation type="submission" date="2017-05" db="EMBL/GenBank/DDBJ databases">
        <authorList>
            <person name="Song R."/>
            <person name="Chenine A.L."/>
            <person name="Ruprecht R.M."/>
        </authorList>
    </citation>
    <scope>NUCLEOTIDE SEQUENCE [LARGE SCALE GENOMIC DNA]</scope>
    <source>
        <strain evidence="4 5">CECT 8899</strain>
    </source>
</reference>
<gene>
    <name evidence="4" type="ORF">LOM8899_01514</name>
</gene>
<protein>
    <submittedName>
        <fullName evidence="4">MmgE/PrpD family protein</fullName>
    </submittedName>
</protein>
<keyword evidence="5" id="KW-1185">Reference proteome</keyword>